<reference evidence="1 2" key="1">
    <citation type="submission" date="2016-09" db="EMBL/GenBank/DDBJ databases">
        <title>Rhizobium oryziradicis sp. nov., isolated from the root of rice.</title>
        <authorList>
            <person name="Zhao J."/>
            <person name="Zhang X."/>
        </authorList>
    </citation>
    <scope>NUCLEOTIDE SEQUENCE [LARGE SCALE GENOMIC DNA]</scope>
    <source>
        <strain evidence="1 2">N19</strain>
    </source>
</reference>
<keyword evidence="2" id="KW-1185">Reference proteome</keyword>
<protein>
    <recommendedName>
        <fullName evidence="3">DUF1127 domain-containing protein</fullName>
    </recommendedName>
</protein>
<comment type="caution">
    <text evidence="1">The sequence shown here is derived from an EMBL/GenBank/DDBJ whole genome shotgun (WGS) entry which is preliminary data.</text>
</comment>
<dbReference type="RefSeq" id="WP_075640407.1">
    <property type="nucleotide sequence ID" value="NZ_MKIM01000028.1"/>
</dbReference>
<proteinExistence type="predicted"/>
<name>A0A1Q8ZMY0_9HYPH</name>
<dbReference type="OrthoDB" id="8291346at2"/>
<dbReference type="Proteomes" id="UP000186894">
    <property type="component" value="Unassembled WGS sequence"/>
</dbReference>
<accession>A0A1Q8ZMY0</accession>
<evidence type="ECO:0000313" key="2">
    <source>
        <dbReference type="Proteomes" id="UP000186894"/>
    </source>
</evidence>
<gene>
    <name evidence="1" type="ORF">BJF95_19245</name>
</gene>
<dbReference type="EMBL" id="MKIM01000028">
    <property type="protein sequence ID" value="OLP43077.1"/>
    <property type="molecule type" value="Genomic_DNA"/>
</dbReference>
<dbReference type="AlphaFoldDB" id="A0A1Q8ZMY0"/>
<evidence type="ECO:0000313" key="1">
    <source>
        <dbReference type="EMBL" id="OLP43077.1"/>
    </source>
</evidence>
<organism evidence="1 2">
    <name type="scientific">Rhizobium oryziradicis</name>
    <dbReference type="NCBI Taxonomy" id="1867956"/>
    <lineage>
        <taxon>Bacteria</taxon>
        <taxon>Pseudomonadati</taxon>
        <taxon>Pseudomonadota</taxon>
        <taxon>Alphaproteobacteria</taxon>
        <taxon>Hyphomicrobiales</taxon>
        <taxon>Rhizobiaceae</taxon>
        <taxon>Rhizobium/Agrobacterium group</taxon>
        <taxon>Rhizobium</taxon>
    </lineage>
</organism>
<sequence>MSTADKTTNNNANVIRTSLRARLVIGYRWAFSVLSRRSSSNAGNDLQGLNAHQLRDLGLEAHRDDVTSDHMKLEQAKLNALLLLMGVNGR</sequence>
<evidence type="ECO:0008006" key="3">
    <source>
        <dbReference type="Google" id="ProtNLM"/>
    </source>
</evidence>